<protein>
    <submittedName>
        <fullName evidence="1">Uncharacterized protein</fullName>
    </submittedName>
</protein>
<accession>A0A1R3IJX9</accession>
<organism evidence="1 2">
    <name type="scientific">Corchorus olitorius</name>
    <dbReference type="NCBI Taxonomy" id="93759"/>
    <lineage>
        <taxon>Eukaryota</taxon>
        <taxon>Viridiplantae</taxon>
        <taxon>Streptophyta</taxon>
        <taxon>Embryophyta</taxon>
        <taxon>Tracheophyta</taxon>
        <taxon>Spermatophyta</taxon>
        <taxon>Magnoliopsida</taxon>
        <taxon>eudicotyledons</taxon>
        <taxon>Gunneridae</taxon>
        <taxon>Pentapetalae</taxon>
        <taxon>rosids</taxon>
        <taxon>malvids</taxon>
        <taxon>Malvales</taxon>
        <taxon>Malvaceae</taxon>
        <taxon>Grewioideae</taxon>
        <taxon>Apeibeae</taxon>
        <taxon>Corchorus</taxon>
    </lineage>
</organism>
<comment type="caution">
    <text evidence="1">The sequence shown here is derived from an EMBL/GenBank/DDBJ whole genome shotgun (WGS) entry which is preliminary data.</text>
</comment>
<gene>
    <name evidence="1" type="ORF">COLO4_22787</name>
</gene>
<dbReference type="EMBL" id="AWUE01018062">
    <property type="protein sequence ID" value="OMO82885.1"/>
    <property type="molecule type" value="Genomic_DNA"/>
</dbReference>
<reference evidence="2" key="1">
    <citation type="submission" date="2013-09" db="EMBL/GenBank/DDBJ databases">
        <title>Corchorus olitorius genome sequencing.</title>
        <authorList>
            <person name="Alam M."/>
            <person name="Haque M.S."/>
            <person name="Islam M.S."/>
            <person name="Emdad E.M."/>
            <person name="Islam M.M."/>
            <person name="Ahmed B."/>
            <person name="Halim A."/>
            <person name="Hossen Q.M.M."/>
            <person name="Hossain M.Z."/>
            <person name="Ahmed R."/>
            <person name="Khan M.M."/>
            <person name="Islam R."/>
            <person name="Rashid M.M."/>
            <person name="Khan S.A."/>
            <person name="Rahman M.S."/>
            <person name="Alam M."/>
            <person name="Yahiya A.S."/>
            <person name="Khan M.S."/>
            <person name="Azam M.S."/>
            <person name="Haque T."/>
            <person name="Lashkar M.Z.H."/>
            <person name="Akhand A.I."/>
            <person name="Morshed G."/>
            <person name="Roy S."/>
            <person name="Uddin K.S."/>
            <person name="Rabeya T."/>
            <person name="Hossain A.S."/>
            <person name="Chowdhury A."/>
            <person name="Snigdha A.R."/>
            <person name="Mortoza M.S."/>
            <person name="Matin S.A."/>
            <person name="Hoque S.M.E."/>
            <person name="Islam M.K."/>
            <person name="Roy D.K."/>
            <person name="Haider R."/>
            <person name="Moosa M.M."/>
            <person name="Elias S.M."/>
            <person name="Hasan A.M."/>
            <person name="Jahan S."/>
            <person name="Shafiuddin M."/>
            <person name="Mahmood N."/>
            <person name="Shommy N.S."/>
        </authorList>
    </citation>
    <scope>NUCLEOTIDE SEQUENCE [LARGE SCALE GENOMIC DNA]</scope>
    <source>
        <strain evidence="2">cv. O-4</strain>
    </source>
</reference>
<dbReference type="Proteomes" id="UP000187203">
    <property type="component" value="Unassembled WGS sequence"/>
</dbReference>
<evidence type="ECO:0000313" key="2">
    <source>
        <dbReference type="Proteomes" id="UP000187203"/>
    </source>
</evidence>
<dbReference type="AlphaFoldDB" id="A0A1R3IJX9"/>
<name>A0A1R3IJX9_9ROSI</name>
<proteinExistence type="predicted"/>
<evidence type="ECO:0000313" key="1">
    <source>
        <dbReference type="EMBL" id="OMO82885.1"/>
    </source>
</evidence>
<sequence>MVGVLGDSVLWVSVGMAEGGCLQDRGILRWMLLMTWHVGALSVPFMGCPVTMSW</sequence>
<keyword evidence="2" id="KW-1185">Reference proteome</keyword>